<protein>
    <submittedName>
        <fullName evidence="1">Uncharacterized protein</fullName>
    </submittedName>
</protein>
<evidence type="ECO:0000313" key="1">
    <source>
        <dbReference type="EMBL" id="TKG60956.1"/>
    </source>
</evidence>
<dbReference type="EMBL" id="SWMS01000033">
    <property type="protein sequence ID" value="TKG60956.1"/>
    <property type="molecule type" value="Genomic_DNA"/>
</dbReference>
<accession>A0ABY2RUG2</accession>
<dbReference type="Proteomes" id="UP000309992">
    <property type="component" value="Unassembled WGS sequence"/>
</dbReference>
<keyword evidence="2" id="KW-1185">Reference proteome</keyword>
<dbReference type="RefSeq" id="WP_137097161.1">
    <property type="nucleotide sequence ID" value="NZ_SWMS01000033.1"/>
</dbReference>
<sequence length="195" mass="21464">MDDDFASPRGAADELPSPATGEILVAMPYKPAFPGIIPDDEAPPGIIEIPDKFPDLHGKNYDGDVGLLCRRSVAQWIGVYLESFYGDAQIRFEWRADDTLEIYDDPWGLSPEGEPRVIHPDADGRYEIRDVWYPIAGSLATELGQRHGAALAILASDQPPRPAPEMLAYLSDHPGAPKSMRSSIERALSVLRTPR</sequence>
<gene>
    <name evidence="1" type="ORF">FCN18_34565</name>
</gene>
<evidence type="ECO:0000313" key="2">
    <source>
        <dbReference type="Proteomes" id="UP000309992"/>
    </source>
</evidence>
<name>A0ABY2RUG2_9PSEU</name>
<reference evidence="1 2" key="1">
    <citation type="journal article" date="2015" name="Antonie Van Leeuwenhoek">
        <title>Prauserella endophytica sp. nov., an endophytic actinobacterium isolated from Tamarix taklamakanensis.</title>
        <authorList>
            <person name="Liu J.M."/>
            <person name="Habden X."/>
            <person name="Guo L."/>
            <person name="Tuo L."/>
            <person name="Jiang Z.K."/>
            <person name="Liu S.W."/>
            <person name="Liu X.F."/>
            <person name="Chen L."/>
            <person name="Li R.F."/>
            <person name="Zhang Y.Q."/>
            <person name="Sun C.H."/>
        </authorList>
    </citation>
    <scope>NUCLEOTIDE SEQUENCE [LARGE SCALE GENOMIC DNA]</scope>
    <source>
        <strain evidence="1 2">CGMCC 4.7182</strain>
    </source>
</reference>
<organism evidence="1 2">
    <name type="scientific">Prauserella endophytica</name>
    <dbReference type="NCBI Taxonomy" id="1592324"/>
    <lineage>
        <taxon>Bacteria</taxon>
        <taxon>Bacillati</taxon>
        <taxon>Actinomycetota</taxon>
        <taxon>Actinomycetes</taxon>
        <taxon>Pseudonocardiales</taxon>
        <taxon>Pseudonocardiaceae</taxon>
        <taxon>Prauserella</taxon>
        <taxon>Prauserella coralliicola group</taxon>
    </lineage>
</organism>
<proteinExistence type="predicted"/>
<comment type="caution">
    <text evidence="1">The sequence shown here is derived from an EMBL/GenBank/DDBJ whole genome shotgun (WGS) entry which is preliminary data.</text>
</comment>